<name>A0ABT9AI12_9BACT</name>
<dbReference type="RefSeq" id="WP_305013669.1">
    <property type="nucleotide sequence ID" value="NZ_JAUQSX010000014.1"/>
</dbReference>
<reference evidence="1" key="1">
    <citation type="submission" date="2023-07" db="EMBL/GenBank/DDBJ databases">
        <authorList>
            <person name="Kim M.K."/>
        </authorList>
    </citation>
    <scope>NUCLEOTIDE SEQUENCE</scope>
    <source>
        <strain evidence="1">M29</strain>
    </source>
</reference>
<comment type="caution">
    <text evidence="1">The sequence shown here is derived from an EMBL/GenBank/DDBJ whole genome shotgun (WGS) entry which is preliminary data.</text>
</comment>
<dbReference type="Proteomes" id="UP001167796">
    <property type="component" value="Unassembled WGS sequence"/>
</dbReference>
<evidence type="ECO:0000313" key="1">
    <source>
        <dbReference type="EMBL" id="MDO7849002.1"/>
    </source>
</evidence>
<keyword evidence="2" id="KW-1185">Reference proteome</keyword>
<dbReference type="EMBL" id="JAUQSX010000014">
    <property type="protein sequence ID" value="MDO7849002.1"/>
    <property type="molecule type" value="Genomic_DNA"/>
</dbReference>
<proteinExistence type="predicted"/>
<protein>
    <submittedName>
        <fullName evidence="1">Uncharacterized protein</fullName>
    </submittedName>
</protein>
<organism evidence="1 2">
    <name type="scientific">Hymenobacter mellowenesis</name>
    <dbReference type="NCBI Taxonomy" id="3063995"/>
    <lineage>
        <taxon>Bacteria</taxon>
        <taxon>Pseudomonadati</taxon>
        <taxon>Bacteroidota</taxon>
        <taxon>Cytophagia</taxon>
        <taxon>Cytophagales</taxon>
        <taxon>Hymenobacteraceae</taxon>
        <taxon>Hymenobacter</taxon>
    </lineage>
</organism>
<accession>A0ABT9AI12</accession>
<sequence>MTFAALLDTLASFGRRHRQIGRAALTGTGEAPANSVYPLLLVEADPLCEGMTLGIDSYSIALQVLDRERDQYGEFRADAEDVPAMLTRTKDWADQIIQQLRDENPGWIDGNPSFLGLPQCAGTDLATGWRIEMRLKVPRELNRVTNAAFFDAAAPAPAEARPLNDFSPADIIAQYLRLTELRELLAPSL</sequence>
<gene>
    <name evidence="1" type="ORF">Q5H92_21740</name>
</gene>
<evidence type="ECO:0000313" key="2">
    <source>
        <dbReference type="Proteomes" id="UP001167796"/>
    </source>
</evidence>